<dbReference type="GO" id="GO:0010181">
    <property type="term" value="F:FMN binding"/>
    <property type="evidence" value="ECO:0007669"/>
    <property type="project" value="InterPro"/>
</dbReference>
<dbReference type="Proteomes" id="UP000016183">
    <property type="component" value="Unassembled WGS sequence"/>
</dbReference>
<name>M2BUL8_TREDN</name>
<evidence type="ECO:0000313" key="3">
    <source>
        <dbReference type="EMBL" id="EMB25213.1"/>
    </source>
</evidence>
<organism evidence="3 4">
    <name type="scientific">Treponema denticola SP33</name>
    <dbReference type="NCBI Taxonomy" id="999437"/>
    <lineage>
        <taxon>Bacteria</taxon>
        <taxon>Pseudomonadati</taxon>
        <taxon>Spirochaetota</taxon>
        <taxon>Spirochaetia</taxon>
        <taxon>Spirochaetales</taxon>
        <taxon>Treponemataceae</taxon>
        <taxon>Treponema</taxon>
    </lineage>
</organism>
<dbReference type="InterPro" id="IPR007329">
    <property type="entry name" value="FMN-bd"/>
</dbReference>
<dbReference type="AlphaFoldDB" id="M2BUL8"/>
<evidence type="ECO:0000256" key="1">
    <source>
        <dbReference type="SAM" id="Coils"/>
    </source>
</evidence>
<keyword evidence="1" id="KW-0175">Coiled coil</keyword>
<dbReference type="SMART" id="SM00900">
    <property type="entry name" value="FMN_bind"/>
    <property type="match status" value="1"/>
</dbReference>
<dbReference type="HOGENOM" id="CLU_1325868_0_0_12"/>
<feature type="domain" description="FMN-binding" evidence="2">
    <location>
        <begin position="48"/>
        <end position="149"/>
    </location>
</feature>
<dbReference type="PROSITE" id="PS51257">
    <property type="entry name" value="PROKAR_LIPOPROTEIN"/>
    <property type="match status" value="1"/>
</dbReference>
<comment type="caution">
    <text evidence="3">The sequence shown here is derived from an EMBL/GenBank/DDBJ whole genome shotgun (WGS) entry which is preliminary data.</text>
</comment>
<proteinExistence type="predicted"/>
<feature type="coiled-coil region" evidence="1">
    <location>
        <begin position="182"/>
        <end position="209"/>
    </location>
</feature>
<gene>
    <name evidence="3" type="ORF">HMPREF9733_01275</name>
</gene>
<evidence type="ECO:0000259" key="2">
    <source>
        <dbReference type="SMART" id="SM00900"/>
    </source>
</evidence>
<dbReference type="EMBL" id="AGDZ01000019">
    <property type="protein sequence ID" value="EMB25213.1"/>
    <property type="molecule type" value="Genomic_DNA"/>
</dbReference>
<dbReference type="PATRIC" id="fig|999437.3.peg.1304"/>
<dbReference type="Gene3D" id="3.90.1010.20">
    <property type="match status" value="1"/>
</dbReference>
<dbReference type="Pfam" id="PF04205">
    <property type="entry name" value="FMN_bind"/>
    <property type="match status" value="1"/>
</dbReference>
<sequence length="209" mass="22675">MKMSKKIKAIGFFVTALLVFAFACEPLMFYGTAKVAGSTPAGTNYEYGYSVCIDVTVDDQGKIIKVSDDEKNTEASIAADVIGAAASNKAYWKKYLSGKGFEKYKNLTLEDVKKMDVGFPGAPGVDAVGGATAASLAVKNAVLQALVLDASIKELVNYKNPDNYKKGEQKKLEKIVKEGRAHLETLETYEEIEKALAELKQKLDALKTK</sequence>
<evidence type="ECO:0000313" key="4">
    <source>
        <dbReference type="Proteomes" id="UP000016183"/>
    </source>
</evidence>
<accession>M2BUL8</accession>
<reference evidence="3 4" key="1">
    <citation type="submission" date="2012-01" db="EMBL/GenBank/DDBJ databases">
        <title>The Genome Sequence of Treponema denticola SP33.</title>
        <authorList>
            <consortium name="The Broad Institute Genome Sequencing Platform"/>
            <person name="Earl A."/>
            <person name="Ward D."/>
            <person name="Feldgarden M."/>
            <person name="Gevers D."/>
            <person name="Blanton J.M."/>
            <person name="Fenno C.J."/>
            <person name="Baranova O.V."/>
            <person name="Mathney J."/>
            <person name="Dewhirst F.E."/>
            <person name="Izard J."/>
            <person name="Young S.K."/>
            <person name="Zeng Q."/>
            <person name="Gargeya S."/>
            <person name="Fitzgerald M."/>
            <person name="Haas B."/>
            <person name="Abouelleil A."/>
            <person name="Alvarado L."/>
            <person name="Arachchi H.M."/>
            <person name="Berlin A."/>
            <person name="Chapman S.B."/>
            <person name="Gearin G."/>
            <person name="Goldberg J."/>
            <person name="Griggs A."/>
            <person name="Gujja S."/>
            <person name="Hansen M."/>
            <person name="Heiman D."/>
            <person name="Howarth C."/>
            <person name="Larimer J."/>
            <person name="Lui A."/>
            <person name="MacDonald P.J.P."/>
            <person name="McCowen C."/>
            <person name="Montmayeur A."/>
            <person name="Murphy C."/>
            <person name="Neiman D."/>
            <person name="Pearson M."/>
            <person name="Priest M."/>
            <person name="Roberts A."/>
            <person name="Saif S."/>
            <person name="Shea T."/>
            <person name="Sisk P."/>
            <person name="Stolte C."/>
            <person name="Sykes S."/>
            <person name="Wortman J."/>
            <person name="Nusbaum C."/>
            <person name="Birren B."/>
        </authorList>
    </citation>
    <scope>NUCLEOTIDE SEQUENCE [LARGE SCALE GENOMIC DNA]</scope>
    <source>
        <strain evidence="3 4">SP33</strain>
    </source>
</reference>
<dbReference type="GO" id="GO:0016020">
    <property type="term" value="C:membrane"/>
    <property type="evidence" value="ECO:0007669"/>
    <property type="project" value="InterPro"/>
</dbReference>
<protein>
    <recommendedName>
        <fullName evidence="2">FMN-binding domain-containing protein</fullName>
    </recommendedName>
</protein>